<name>A0ABU4JTX8_9CLOT</name>
<gene>
    <name evidence="3" type="ORF">P8V03_10655</name>
</gene>
<dbReference type="PANTHER" id="PTHR43854">
    <property type="entry name" value="INDOLEPYRUVATE OXIDOREDUCTASE SUBUNIT IORB"/>
    <property type="match status" value="1"/>
</dbReference>
<dbReference type="EMBL" id="JARUJP010000011">
    <property type="protein sequence ID" value="MDW8801611.1"/>
    <property type="molecule type" value="Genomic_DNA"/>
</dbReference>
<sequence length="189" mass="21053">MDITNILITGVGGQGLVVATKILAETAFREGYDVKTSDVIGLSQRGGMVWGSVRFGKKVYSASMPKGQGDIMVAMERLEGLRWVKEMKENAKIIMNNETTYPNRVLIEKEEYPEDIEEVLKNKSFEVIPVDAKELARKSGNIKTANIALLGVLSKYLPFKEESWVQVIKENVPKSTIEVNITAFDAARK</sequence>
<comment type="caution">
    <text evidence="3">The sequence shown here is derived from an EMBL/GenBank/DDBJ whole genome shotgun (WGS) entry which is preliminary data.</text>
</comment>
<dbReference type="InterPro" id="IPR019752">
    <property type="entry name" value="Pyrv/ketoisovalerate_OxRed_cat"/>
</dbReference>
<reference evidence="3 4" key="1">
    <citation type="submission" date="2023-04" db="EMBL/GenBank/DDBJ databases">
        <title>Clostridium tannerae sp. nov., isolated from the fecal material of an alpaca.</title>
        <authorList>
            <person name="Miller S."/>
            <person name="Hendry M."/>
            <person name="King J."/>
            <person name="Sankaranarayanan K."/>
            <person name="Lawson P.A."/>
        </authorList>
    </citation>
    <scope>NUCLEOTIDE SEQUENCE [LARGE SCALE GENOMIC DNA]</scope>
    <source>
        <strain evidence="3 4">A1-XYC3</strain>
    </source>
</reference>
<proteinExistence type="predicted"/>
<dbReference type="PANTHER" id="PTHR43854:SF1">
    <property type="entry name" value="INDOLEPYRUVATE OXIDOREDUCTASE SUBUNIT IORB"/>
    <property type="match status" value="1"/>
</dbReference>
<evidence type="ECO:0000313" key="3">
    <source>
        <dbReference type="EMBL" id="MDW8801611.1"/>
    </source>
</evidence>
<protein>
    <submittedName>
        <fullName evidence="3">Indolepyruvate oxidoreductase subunit beta</fullName>
    </submittedName>
</protein>
<dbReference type="Gene3D" id="3.40.920.10">
    <property type="entry name" value="Pyruvate-ferredoxin oxidoreductase, PFOR, domain III"/>
    <property type="match status" value="1"/>
</dbReference>
<keyword evidence="1" id="KW-0560">Oxidoreductase</keyword>
<accession>A0ABU4JTX8</accession>
<dbReference type="Proteomes" id="UP001281656">
    <property type="component" value="Unassembled WGS sequence"/>
</dbReference>
<dbReference type="InterPro" id="IPR052198">
    <property type="entry name" value="IorB_Oxidoreductase"/>
</dbReference>
<evidence type="ECO:0000259" key="2">
    <source>
        <dbReference type="Pfam" id="PF01558"/>
    </source>
</evidence>
<dbReference type="SUPFAM" id="SSF53323">
    <property type="entry name" value="Pyruvate-ferredoxin oxidoreductase, PFOR, domain III"/>
    <property type="match status" value="1"/>
</dbReference>
<evidence type="ECO:0000256" key="1">
    <source>
        <dbReference type="ARBA" id="ARBA00023002"/>
    </source>
</evidence>
<evidence type="ECO:0000313" key="4">
    <source>
        <dbReference type="Proteomes" id="UP001281656"/>
    </source>
</evidence>
<keyword evidence="4" id="KW-1185">Reference proteome</keyword>
<organism evidence="3 4">
    <name type="scientific">Clostridium tanneri</name>
    <dbReference type="NCBI Taxonomy" id="3037988"/>
    <lineage>
        <taxon>Bacteria</taxon>
        <taxon>Bacillati</taxon>
        <taxon>Bacillota</taxon>
        <taxon>Clostridia</taxon>
        <taxon>Eubacteriales</taxon>
        <taxon>Clostridiaceae</taxon>
        <taxon>Clostridium</taxon>
    </lineage>
</organism>
<dbReference type="RefSeq" id="WP_261672267.1">
    <property type="nucleotide sequence ID" value="NZ_JARUJP010000011.1"/>
</dbReference>
<feature type="domain" description="Pyruvate/ketoisovalerate oxidoreductase catalytic" evidence="2">
    <location>
        <begin position="12"/>
        <end position="188"/>
    </location>
</feature>
<dbReference type="Pfam" id="PF01558">
    <property type="entry name" value="POR"/>
    <property type="match status" value="1"/>
</dbReference>
<dbReference type="InterPro" id="IPR002869">
    <property type="entry name" value="Pyrv_flavodox_OxRed_cen"/>
</dbReference>